<dbReference type="EMBL" id="LWDG02000069">
    <property type="protein sequence ID" value="KAE8269972.1"/>
    <property type="molecule type" value="Genomic_DNA"/>
</dbReference>
<feature type="region of interest" description="Disordered" evidence="11">
    <location>
        <begin position="407"/>
        <end position="436"/>
    </location>
</feature>
<dbReference type="GO" id="GO:0019706">
    <property type="term" value="F:protein-cysteine S-palmitoyltransferase activity"/>
    <property type="evidence" value="ECO:0007669"/>
    <property type="project" value="UniProtKB-EC"/>
</dbReference>
<sequence length="838" mass="92063">MPRIDLPNVGPGRGPLRPIELLWVTGTSALILFLALTPQLFIIWPYFRHTPTFTLTQLLYALLPFNAGILAIFYNYHLCISTSPGRVPHDWEPDWDALGIDPPGLAPEPVSPTSLHAYQGHHHSYSEGSSDEHEAPKPPTSGKKANPLAVPRFCKTCKNYKPPRAHHCKQCKACTLKMDHHCPWIANCVGHENAPHFLRFLYAVEFSIVYHFALISARIADYWSPPGSFWIPPGNAEMVLILLNYMAGLVVLLLVGVFCVYHTWLLCNGTTTIESSERDRVRTMVRRGRIREIRYPYDLGAYANICSVLGPTPLHWFIPGLQTQSGGGLGFAYRKGTPAWLPYAWPPRDPTHPHHSQQRISPSALRKRSELEQGWEWERNRVHANEEEAYASANAFTYGAERLNPALQSAGSQRRRADIPAPEGLRTRVRRGSEGVEVKPRRFDLAFAHDQREWELDQEEDTEGTPYPAGPSPTSGFVVPPESLHPRGLPATFALDDDDDEGSGTHEGPYMDSSPTYVKPGHGAVSRKGLNYVSDDSSSDGDSDDERPIYLSNPAFPDVDMSEIAPLHECRRASVTQAEEVDESDAYMPPYGGEDGYGSPAHLSREQSVHSLTQAAAAVAAGGKAMPEFALDDTPSTYIDEEMGASLLSRRNSSHSDVEAWLEGQKHHELQSPHEPQETDDGIFGVAAENDVKEGERKGHDDSDPLGKAKVKSRTRTKGKGRRRRRSVSVSSSSSSSSSSSGSSSPSSSGPRTRSETVSTTTDKTTDGRGGGGGGGGSSDMDEDGHGAMTPLVPASFIRPRTVKTHATDAVVTRPELAETGLRMPVEREQTEQNENHT</sequence>
<feature type="compositionally biased region" description="Low complexity" evidence="11">
    <location>
        <begin position="728"/>
        <end position="752"/>
    </location>
</feature>
<keyword evidence="6" id="KW-0564">Palmitate</keyword>
<comment type="caution">
    <text evidence="13">The sequence shown here is derived from an EMBL/GenBank/DDBJ whole genome shotgun (WGS) entry which is preliminary data.</text>
</comment>
<evidence type="ECO:0000256" key="5">
    <source>
        <dbReference type="ARBA" id="ARBA00023136"/>
    </source>
</evidence>
<evidence type="ECO:0000256" key="6">
    <source>
        <dbReference type="ARBA" id="ARBA00023139"/>
    </source>
</evidence>
<comment type="catalytic activity">
    <reaction evidence="9 10">
        <text>L-cysteinyl-[protein] + hexadecanoyl-CoA = S-hexadecanoyl-L-cysteinyl-[protein] + CoA</text>
        <dbReference type="Rhea" id="RHEA:36683"/>
        <dbReference type="Rhea" id="RHEA-COMP:10131"/>
        <dbReference type="Rhea" id="RHEA-COMP:11032"/>
        <dbReference type="ChEBI" id="CHEBI:29950"/>
        <dbReference type="ChEBI" id="CHEBI:57287"/>
        <dbReference type="ChEBI" id="CHEBI:57379"/>
        <dbReference type="ChEBI" id="CHEBI:74151"/>
        <dbReference type="EC" id="2.3.1.225"/>
    </reaction>
</comment>
<feature type="region of interest" description="Disordered" evidence="11">
    <location>
        <begin position="119"/>
        <end position="147"/>
    </location>
</feature>
<keyword evidence="8 10" id="KW-0012">Acyltransferase</keyword>
<evidence type="ECO:0000313" key="13">
    <source>
        <dbReference type="EMBL" id="KAE8269972.1"/>
    </source>
</evidence>
<feature type="compositionally biased region" description="Gly residues" evidence="11">
    <location>
        <begin position="768"/>
        <end position="778"/>
    </location>
</feature>
<comment type="similarity">
    <text evidence="10">Belongs to the DHHC palmitoyltransferase family.</text>
</comment>
<feature type="compositionally biased region" description="Basic residues" evidence="11">
    <location>
        <begin position="709"/>
        <end position="727"/>
    </location>
</feature>
<feature type="transmembrane region" description="Helical" evidence="10">
    <location>
        <begin position="21"/>
        <end position="46"/>
    </location>
</feature>
<dbReference type="EC" id="2.3.1.225" evidence="10"/>
<evidence type="ECO:0000256" key="9">
    <source>
        <dbReference type="ARBA" id="ARBA00048048"/>
    </source>
</evidence>
<feature type="compositionally biased region" description="Basic and acidic residues" evidence="11">
    <location>
        <begin position="693"/>
        <end position="707"/>
    </location>
</feature>
<organism evidence="13 14">
    <name type="scientific">Tilletia walkeri</name>
    <dbReference type="NCBI Taxonomy" id="117179"/>
    <lineage>
        <taxon>Eukaryota</taxon>
        <taxon>Fungi</taxon>
        <taxon>Dikarya</taxon>
        <taxon>Basidiomycota</taxon>
        <taxon>Ustilaginomycotina</taxon>
        <taxon>Exobasidiomycetes</taxon>
        <taxon>Tilletiales</taxon>
        <taxon>Tilletiaceae</taxon>
        <taxon>Tilletia</taxon>
    </lineage>
</organism>
<evidence type="ECO:0000256" key="4">
    <source>
        <dbReference type="ARBA" id="ARBA00022989"/>
    </source>
</evidence>
<reference evidence="13" key="1">
    <citation type="submission" date="2016-04" db="EMBL/GenBank/DDBJ databases">
        <authorList>
            <person name="Nguyen H.D."/>
            <person name="Samba Siva P."/>
            <person name="Cullis J."/>
            <person name="Levesque C.A."/>
            <person name="Hambleton S."/>
        </authorList>
    </citation>
    <scope>NUCLEOTIDE SEQUENCE</scope>
    <source>
        <strain evidence="13">DAOMC 236422</strain>
    </source>
</reference>
<dbReference type="Proteomes" id="UP000078113">
    <property type="component" value="Unassembled WGS sequence"/>
</dbReference>
<feature type="region of interest" description="Disordered" evidence="11">
    <location>
        <begin position="693"/>
        <end position="838"/>
    </location>
</feature>
<evidence type="ECO:0000256" key="2">
    <source>
        <dbReference type="ARBA" id="ARBA00022679"/>
    </source>
</evidence>
<proteinExistence type="inferred from homology"/>
<evidence type="ECO:0000256" key="8">
    <source>
        <dbReference type="ARBA" id="ARBA00023315"/>
    </source>
</evidence>
<gene>
    <name evidence="13" type="ORF">A4X09_0g2368</name>
</gene>
<feature type="transmembrane region" description="Helical" evidence="10">
    <location>
        <begin position="239"/>
        <end position="261"/>
    </location>
</feature>
<dbReference type="InterPro" id="IPR039859">
    <property type="entry name" value="PFA4/ZDH16/20/ERF2-like"/>
</dbReference>
<dbReference type="AlphaFoldDB" id="A0A8X7NBM8"/>
<evidence type="ECO:0000256" key="7">
    <source>
        <dbReference type="ARBA" id="ARBA00023288"/>
    </source>
</evidence>
<accession>A0A8X7NBM8</accession>
<dbReference type="PROSITE" id="PS50216">
    <property type="entry name" value="DHHC"/>
    <property type="match status" value="1"/>
</dbReference>
<keyword evidence="5 10" id="KW-0472">Membrane</keyword>
<feature type="region of interest" description="Disordered" evidence="11">
    <location>
        <begin position="573"/>
        <end position="609"/>
    </location>
</feature>
<keyword evidence="14" id="KW-1185">Reference proteome</keyword>
<dbReference type="GO" id="GO:0016020">
    <property type="term" value="C:membrane"/>
    <property type="evidence" value="ECO:0007669"/>
    <property type="project" value="UniProtKB-SubCell"/>
</dbReference>
<dbReference type="Pfam" id="PF01529">
    <property type="entry name" value="DHHC"/>
    <property type="match status" value="1"/>
</dbReference>
<feature type="region of interest" description="Disordered" evidence="11">
    <location>
        <begin position="449"/>
        <end position="557"/>
    </location>
</feature>
<evidence type="ECO:0000256" key="1">
    <source>
        <dbReference type="ARBA" id="ARBA00004141"/>
    </source>
</evidence>
<keyword evidence="4 10" id="KW-1133">Transmembrane helix</keyword>
<feature type="compositionally biased region" description="Basic and acidic residues" evidence="11">
    <location>
        <begin position="825"/>
        <end position="838"/>
    </location>
</feature>
<dbReference type="PANTHER" id="PTHR12246">
    <property type="entry name" value="PALMITOYLTRANSFERASE ZDHHC16"/>
    <property type="match status" value="1"/>
</dbReference>
<keyword evidence="7" id="KW-0449">Lipoprotein</keyword>
<comment type="subcellular location">
    <subcellularLocation>
        <location evidence="1">Membrane</location>
        <topology evidence="1">Multi-pass membrane protein</topology>
    </subcellularLocation>
</comment>
<evidence type="ECO:0000313" key="14">
    <source>
        <dbReference type="Proteomes" id="UP000078113"/>
    </source>
</evidence>
<feature type="transmembrane region" description="Helical" evidence="10">
    <location>
        <begin position="200"/>
        <end position="219"/>
    </location>
</feature>
<feature type="transmembrane region" description="Helical" evidence="10">
    <location>
        <begin position="58"/>
        <end position="76"/>
    </location>
</feature>
<name>A0A8X7NBM8_9BASI</name>
<evidence type="ECO:0000256" key="11">
    <source>
        <dbReference type="SAM" id="MobiDB-lite"/>
    </source>
</evidence>
<dbReference type="InterPro" id="IPR001594">
    <property type="entry name" value="Palmitoyltrfase_DHHC"/>
</dbReference>
<evidence type="ECO:0000259" key="12">
    <source>
        <dbReference type="Pfam" id="PF01529"/>
    </source>
</evidence>
<evidence type="ECO:0000256" key="10">
    <source>
        <dbReference type="RuleBase" id="RU079119"/>
    </source>
</evidence>
<feature type="domain" description="Palmitoyltransferase DHHC" evidence="12">
    <location>
        <begin position="152"/>
        <end position="276"/>
    </location>
</feature>
<keyword evidence="3 10" id="KW-0812">Transmembrane</keyword>
<keyword evidence="2 10" id="KW-0808">Transferase</keyword>
<reference evidence="13" key="2">
    <citation type="journal article" date="2019" name="IMA Fungus">
        <title>Genome sequencing and comparison of five Tilletia species to identify candidate genes for the detection of regulated species infecting wheat.</title>
        <authorList>
            <person name="Nguyen H.D.T."/>
            <person name="Sultana T."/>
            <person name="Kesanakurti P."/>
            <person name="Hambleton S."/>
        </authorList>
    </citation>
    <scope>NUCLEOTIDE SEQUENCE</scope>
    <source>
        <strain evidence="13">DAOMC 236422</strain>
    </source>
</reference>
<protein>
    <recommendedName>
        <fullName evidence="10">Palmitoyltransferase</fullName>
        <ecNumber evidence="10">2.3.1.225</ecNumber>
    </recommendedName>
</protein>
<comment type="domain">
    <text evidence="10">The DHHC domain is required for palmitoyltransferase activity.</text>
</comment>
<evidence type="ECO:0000256" key="3">
    <source>
        <dbReference type="ARBA" id="ARBA00022692"/>
    </source>
</evidence>